<protein>
    <submittedName>
        <fullName evidence="4">Alpha/beta fold hydrolase</fullName>
    </submittedName>
</protein>
<feature type="region of interest" description="Disordered" evidence="2">
    <location>
        <begin position="247"/>
        <end position="275"/>
    </location>
</feature>
<proteinExistence type="inferred from homology"/>
<gene>
    <name evidence="4" type="ORF">MQN93_08415</name>
</gene>
<evidence type="ECO:0000256" key="1">
    <source>
        <dbReference type="ARBA" id="ARBA00007169"/>
    </source>
</evidence>
<dbReference type="InterPro" id="IPR029058">
    <property type="entry name" value="AB_hydrolase_fold"/>
</dbReference>
<dbReference type="InterPro" id="IPR012223">
    <property type="entry name" value="TEII"/>
</dbReference>
<dbReference type="SUPFAM" id="SSF53474">
    <property type="entry name" value="alpha/beta-Hydrolases"/>
    <property type="match status" value="1"/>
</dbReference>
<dbReference type="Pfam" id="PF00975">
    <property type="entry name" value="Thioesterase"/>
    <property type="match status" value="1"/>
</dbReference>
<dbReference type="RefSeq" id="WP_016435281.1">
    <property type="nucleotide sequence ID" value="NZ_JALDAX010000003.1"/>
</dbReference>
<keyword evidence="5" id="KW-1185">Reference proteome</keyword>
<evidence type="ECO:0000313" key="5">
    <source>
        <dbReference type="Proteomes" id="UP001165270"/>
    </source>
</evidence>
<evidence type="ECO:0000259" key="3">
    <source>
        <dbReference type="Pfam" id="PF00975"/>
    </source>
</evidence>
<dbReference type="PANTHER" id="PTHR11487:SF0">
    <property type="entry name" value="S-ACYL FATTY ACID SYNTHASE THIOESTERASE, MEDIUM CHAIN"/>
    <property type="match status" value="1"/>
</dbReference>
<feature type="domain" description="Thioesterase" evidence="3">
    <location>
        <begin position="14"/>
        <end position="238"/>
    </location>
</feature>
<dbReference type="Proteomes" id="UP001165270">
    <property type="component" value="Unassembled WGS sequence"/>
</dbReference>
<dbReference type="GO" id="GO:0016787">
    <property type="term" value="F:hydrolase activity"/>
    <property type="evidence" value="ECO:0007669"/>
    <property type="project" value="UniProtKB-KW"/>
</dbReference>
<evidence type="ECO:0000313" key="4">
    <source>
        <dbReference type="EMBL" id="MCI3239746.1"/>
    </source>
</evidence>
<comment type="similarity">
    <text evidence="1">Belongs to the thioesterase family.</text>
</comment>
<organism evidence="4 5">
    <name type="scientific">Streptomyces spinosisporus</name>
    <dbReference type="NCBI Taxonomy" id="2927582"/>
    <lineage>
        <taxon>Bacteria</taxon>
        <taxon>Bacillati</taxon>
        <taxon>Actinomycetota</taxon>
        <taxon>Actinomycetes</taxon>
        <taxon>Kitasatosporales</taxon>
        <taxon>Streptomycetaceae</taxon>
        <taxon>Streptomyces</taxon>
    </lineage>
</organism>
<reference evidence="4" key="1">
    <citation type="submission" date="2022-03" db="EMBL/GenBank/DDBJ databases">
        <title>Streptomyces 7R015 and 7R016 isolated from Barleria lupulina in Thailand.</title>
        <authorList>
            <person name="Kanchanasin P."/>
            <person name="Phongsopitanun W."/>
            <person name="Tanasupawat S."/>
        </authorList>
    </citation>
    <scope>NUCLEOTIDE SEQUENCE</scope>
    <source>
        <strain evidence="4">7R016</strain>
    </source>
</reference>
<accession>A0ABS9XCH0</accession>
<dbReference type="EMBL" id="JALDAX010000003">
    <property type="protein sequence ID" value="MCI3239746.1"/>
    <property type="molecule type" value="Genomic_DNA"/>
</dbReference>
<keyword evidence="4" id="KW-0378">Hydrolase</keyword>
<evidence type="ECO:0000256" key="2">
    <source>
        <dbReference type="SAM" id="MobiDB-lite"/>
    </source>
</evidence>
<name>A0ABS9XCH0_9ACTN</name>
<dbReference type="PANTHER" id="PTHR11487">
    <property type="entry name" value="THIOESTERASE"/>
    <property type="match status" value="1"/>
</dbReference>
<dbReference type="InterPro" id="IPR001031">
    <property type="entry name" value="Thioesterase"/>
</dbReference>
<sequence>MRLRTSSEMAAPWLFCFHHAGAGVSSFARWQRDLGDAAEVVPVLLPGRGPRAREARITDAAELMGELRELIKPLLDRPYLLYGHSLGGLVAHALTLALEEDGLHPPARLVVGAVPPPHLRNLLLRSSRLSDQELLELLVDLDAVPAEAAGRDAALWQRMVVPALRDDLRLGESLCLAAAGTRLRTPLFALAGRDDPVSPLADVAQWADYTEAEFRLQTLPGGHFFVRERSVPRLLRQVAEELRAPRRARRTFQGESSDRQDAATTLVATVDRSER</sequence>
<dbReference type="Gene3D" id="3.40.50.1820">
    <property type="entry name" value="alpha/beta hydrolase"/>
    <property type="match status" value="1"/>
</dbReference>
<comment type="caution">
    <text evidence="4">The sequence shown here is derived from an EMBL/GenBank/DDBJ whole genome shotgun (WGS) entry which is preliminary data.</text>
</comment>